<dbReference type="Proteomes" id="UP001219349">
    <property type="component" value="Chromosome"/>
</dbReference>
<dbReference type="RefSeq" id="WP_271884192.1">
    <property type="nucleotide sequence ID" value="NZ_CP067136.1"/>
</dbReference>
<protein>
    <recommendedName>
        <fullName evidence="1">Flagellin C-terminal domain-containing protein</fullName>
    </recommendedName>
</protein>
<reference evidence="2 3" key="1">
    <citation type="submission" date="2021-01" db="EMBL/GenBank/DDBJ databases">
        <title>Biogeographic distribution of Paracoccus.</title>
        <authorList>
            <person name="Hollensteiner J."/>
            <person name="Leineberger J."/>
            <person name="Brinkhoff T."/>
            <person name="Daniel R."/>
        </authorList>
    </citation>
    <scope>NUCLEOTIDE SEQUENCE [LARGE SCALE GENOMIC DNA]</scope>
    <source>
        <strain evidence="2 3">KCTC 22803</strain>
    </source>
</reference>
<dbReference type="Gene3D" id="1.20.1330.10">
    <property type="entry name" value="f41 fragment of flagellin, N-terminal domain"/>
    <property type="match status" value="1"/>
</dbReference>
<evidence type="ECO:0000259" key="1">
    <source>
        <dbReference type="Pfam" id="PF00700"/>
    </source>
</evidence>
<gene>
    <name evidence="2" type="ORF">JHX87_13250</name>
</gene>
<dbReference type="InterPro" id="IPR046358">
    <property type="entry name" value="Flagellin_C"/>
</dbReference>
<organism evidence="2 3">
    <name type="scientific">Paracoccus fistulariae</name>
    <dbReference type="NCBI Taxonomy" id="658446"/>
    <lineage>
        <taxon>Bacteria</taxon>
        <taxon>Pseudomonadati</taxon>
        <taxon>Pseudomonadota</taxon>
        <taxon>Alphaproteobacteria</taxon>
        <taxon>Rhodobacterales</taxon>
        <taxon>Paracoccaceae</taxon>
        <taxon>Paracoccus</taxon>
    </lineage>
</organism>
<keyword evidence="3" id="KW-1185">Reference proteome</keyword>
<sequence>MTVHSIGDQARSFALQAASNRIKTNLSVLTSELSSGEVQDLGARLQGNTQGIADITSRLAMLSQLQRNATEAAAQAQGMTDVLDSVRSLTGTISLNLFIETSTTLEPVIKVRAAESAGALEAVVNRLNGAVAQRHLFAGANSDTAPLISATDILDQLEIFTAGLSNASDISAAVAAWFDAAPGGGGFLDTAYAGSTNQIQTLQVGENVSVALSTTAATPAIREQLKGLATAALVDRGLLAGQPQEQRALLHGGGKLLLDASSALAQEMAQIGYIQQRIELAQTEGSAASATLEIMRNEIRGADPYATSVAISEAETHLDALYAVTARLSKLRLVDYLR</sequence>
<name>A0ABY7SHG6_9RHOB</name>
<evidence type="ECO:0000313" key="3">
    <source>
        <dbReference type="Proteomes" id="UP001219349"/>
    </source>
</evidence>
<dbReference type="SUPFAM" id="SSF64518">
    <property type="entry name" value="Phase 1 flagellin"/>
    <property type="match status" value="1"/>
</dbReference>
<proteinExistence type="predicted"/>
<evidence type="ECO:0000313" key="2">
    <source>
        <dbReference type="EMBL" id="WCR06449.1"/>
    </source>
</evidence>
<accession>A0ABY7SHG6</accession>
<dbReference type="EMBL" id="CP067136">
    <property type="protein sequence ID" value="WCR06449.1"/>
    <property type="molecule type" value="Genomic_DNA"/>
</dbReference>
<feature type="domain" description="Flagellin C-terminal" evidence="1">
    <location>
        <begin position="259"/>
        <end position="337"/>
    </location>
</feature>
<dbReference type="Pfam" id="PF00700">
    <property type="entry name" value="Flagellin_C"/>
    <property type="match status" value="1"/>
</dbReference>